<feature type="domain" description="DUF6265" evidence="2">
    <location>
        <begin position="25"/>
        <end position="126"/>
    </location>
</feature>
<dbReference type="Proteomes" id="UP000520156">
    <property type="component" value="Unassembled WGS sequence"/>
</dbReference>
<feature type="signal peptide" evidence="1">
    <location>
        <begin position="1"/>
        <end position="19"/>
    </location>
</feature>
<reference evidence="3 4" key="1">
    <citation type="submission" date="2020-08" db="EMBL/GenBank/DDBJ databases">
        <title>The genome sequence of Novosphingobium flavum 4Y4.</title>
        <authorList>
            <person name="Liu Y."/>
        </authorList>
    </citation>
    <scope>NUCLEOTIDE SEQUENCE [LARGE SCALE GENOMIC DNA]</scope>
    <source>
        <strain evidence="3 4">4Y4</strain>
    </source>
</reference>
<proteinExistence type="predicted"/>
<gene>
    <name evidence="3" type="ORF">H7F49_03250</name>
</gene>
<accession>A0A7X1F5N4</accession>
<protein>
    <recommendedName>
        <fullName evidence="2">DUF6265 domain-containing protein</fullName>
    </recommendedName>
</protein>
<dbReference type="Pfam" id="PF19780">
    <property type="entry name" value="DUF6265"/>
    <property type="match status" value="1"/>
</dbReference>
<dbReference type="EMBL" id="JACLAU010000002">
    <property type="protein sequence ID" value="MBC2650709.1"/>
    <property type="molecule type" value="Genomic_DNA"/>
</dbReference>
<dbReference type="InterPro" id="IPR046232">
    <property type="entry name" value="DUF6265"/>
</dbReference>
<organism evidence="3 4">
    <name type="scientific">Novosphingobium aerophilum</name>
    <dbReference type="NCBI Taxonomy" id="2839843"/>
    <lineage>
        <taxon>Bacteria</taxon>
        <taxon>Pseudomonadati</taxon>
        <taxon>Pseudomonadota</taxon>
        <taxon>Alphaproteobacteria</taxon>
        <taxon>Sphingomonadales</taxon>
        <taxon>Sphingomonadaceae</taxon>
        <taxon>Novosphingobium</taxon>
    </lineage>
</organism>
<evidence type="ECO:0000256" key="1">
    <source>
        <dbReference type="SAM" id="SignalP"/>
    </source>
</evidence>
<dbReference type="AlphaFoldDB" id="A0A7X1F5N4"/>
<dbReference type="RefSeq" id="WP_185682121.1">
    <property type="nucleotide sequence ID" value="NZ_JACLAU010000002.1"/>
</dbReference>
<evidence type="ECO:0000313" key="3">
    <source>
        <dbReference type="EMBL" id="MBC2650709.1"/>
    </source>
</evidence>
<sequence length="151" mass="16349">MTRVILAALALLAASPLSAAGPLPAWLAGTWAMERGAEWADEVWLKPRGDTMQGMARHGFGPDVQGWDSLRIVRRDGGLVLVAQAKGASPVEFPQAFVSGDAIEFANPGHDFPQRIRYARAGQLLTIEQSRMDGSDAVRTNYRPVETAPDH</sequence>
<keyword evidence="1" id="KW-0732">Signal</keyword>
<name>A0A7X1F5N4_9SPHN</name>
<feature type="chain" id="PRO_5030793226" description="DUF6265 domain-containing protein" evidence="1">
    <location>
        <begin position="20"/>
        <end position="151"/>
    </location>
</feature>
<comment type="caution">
    <text evidence="3">The sequence shown here is derived from an EMBL/GenBank/DDBJ whole genome shotgun (WGS) entry which is preliminary data.</text>
</comment>
<evidence type="ECO:0000259" key="2">
    <source>
        <dbReference type="Pfam" id="PF19780"/>
    </source>
</evidence>
<keyword evidence="4" id="KW-1185">Reference proteome</keyword>
<evidence type="ECO:0000313" key="4">
    <source>
        <dbReference type="Proteomes" id="UP000520156"/>
    </source>
</evidence>